<protein>
    <submittedName>
        <fullName evidence="1">Uncharacterized protein</fullName>
    </submittedName>
</protein>
<organism evidence="1 2">
    <name type="scientific">Thermomonas hydrothermalis</name>
    <dbReference type="NCBI Taxonomy" id="213588"/>
    <lineage>
        <taxon>Bacteria</taxon>
        <taxon>Pseudomonadati</taxon>
        <taxon>Pseudomonadota</taxon>
        <taxon>Gammaproteobacteria</taxon>
        <taxon>Lysobacterales</taxon>
        <taxon>Lysobacteraceae</taxon>
        <taxon>Thermomonas</taxon>
    </lineage>
</organism>
<dbReference type="EMBL" id="FQUK01000003">
    <property type="protein sequence ID" value="SHE35859.1"/>
    <property type="molecule type" value="Genomic_DNA"/>
</dbReference>
<accession>A0A1M4SUJ8</accession>
<keyword evidence="2" id="KW-1185">Reference proteome</keyword>
<gene>
    <name evidence="1" type="ORF">SAMN02745204_00277</name>
</gene>
<evidence type="ECO:0000313" key="2">
    <source>
        <dbReference type="Proteomes" id="UP000242857"/>
    </source>
</evidence>
<reference evidence="2" key="1">
    <citation type="submission" date="2016-11" db="EMBL/GenBank/DDBJ databases">
        <authorList>
            <person name="Varghese N."/>
            <person name="Submissions S."/>
        </authorList>
    </citation>
    <scope>NUCLEOTIDE SEQUENCE [LARGE SCALE GENOMIC DNA]</scope>
    <source>
        <strain evidence="2">DSM 14834</strain>
    </source>
</reference>
<dbReference type="Proteomes" id="UP000242857">
    <property type="component" value="Unassembled WGS sequence"/>
</dbReference>
<name>A0A1M4SUJ8_9GAMM</name>
<sequence length="126" mass="13773">MAATLLALWLAATQAADPVPLEVYDAKRLAARDEATVTGPARQTMLTAQRQLLDAGVTACALGQPQHDFSPFTIVMQLDADGRVQQTWREGSSPLAICLQRYVRDRAVFIPPRAPFYSALEVSFTP</sequence>
<dbReference type="STRING" id="213588.SAMN02745204_00277"/>
<dbReference type="RefSeq" id="WP_245770473.1">
    <property type="nucleotide sequence ID" value="NZ_FQUK01000003.1"/>
</dbReference>
<dbReference type="AlphaFoldDB" id="A0A1M4SUJ8"/>
<proteinExistence type="predicted"/>
<evidence type="ECO:0000313" key="1">
    <source>
        <dbReference type="EMBL" id="SHE35859.1"/>
    </source>
</evidence>